<dbReference type="Gene3D" id="2.40.50.140">
    <property type="entry name" value="Nucleic acid-binding proteins"/>
    <property type="match status" value="1"/>
</dbReference>
<feature type="region of interest" description="Disordered" evidence="1">
    <location>
        <begin position="561"/>
        <end position="601"/>
    </location>
</feature>
<dbReference type="EMBL" id="LK052951">
    <property type="protein sequence ID" value="CDR48071.1"/>
    <property type="molecule type" value="Genomic_DNA"/>
</dbReference>
<feature type="compositionally biased region" description="Low complexity" evidence="1">
    <location>
        <begin position="745"/>
        <end position="762"/>
    </location>
</feature>
<name>A0A061BDR8_RHOTO</name>
<feature type="region of interest" description="Disordered" evidence="1">
    <location>
        <begin position="847"/>
        <end position="999"/>
    </location>
</feature>
<feature type="compositionally biased region" description="Polar residues" evidence="1">
    <location>
        <begin position="73"/>
        <end position="89"/>
    </location>
</feature>
<evidence type="ECO:0000313" key="2">
    <source>
        <dbReference type="EMBL" id="CDR48071.1"/>
    </source>
</evidence>
<feature type="compositionally biased region" description="Low complexity" evidence="1">
    <location>
        <begin position="951"/>
        <end position="964"/>
    </location>
</feature>
<proteinExistence type="predicted"/>
<feature type="compositionally biased region" description="Polar residues" evidence="1">
    <location>
        <begin position="636"/>
        <end position="651"/>
    </location>
</feature>
<feature type="compositionally biased region" description="Low complexity" evidence="1">
    <location>
        <begin position="51"/>
        <end position="68"/>
    </location>
</feature>
<feature type="region of interest" description="Disordered" evidence="1">
    <location>
        <begin position="1"/>
        <end position="221"/>
    </location>
</feature>
<feature type="compositionally biased region" description="Basic and acidic residues" evidence="1">
    <location>
        <begin position="1"/>
        <end position="14"/>
    </location>
</feature>
<feature type="compositionally biased region" description="Polar residues" evidence="1">
    <location>
        <begin position="135"/>
        <end position="149"/>
    </location>
</feature>
<evidence type="ECO:0000256" key="1">
    <source>
        <dbReference type="SAM" id="MobiDB-lite"/>
    </source>
</evidence>
<feature type="compositionally biased region" description="Low complexity" evidence="1">
    <location>
        <begin position="974"/>
        <end position="992"/>
    </location>
</feature>
<feature type="compositionally biased region" description="Polar residues" evidence="1">
    <location>
        <begin position="38"/>
        <end position="48"/>
    </location>
</feature>
<feature type="compositionally biased region" description="Basic and acidic residues" evidence="1">
    <location>
        <begin position="763"/>
        <end position="788"/>
    </location>
</feature>
<feature type="compositionally biased region" description="Low complexity" evidence="1">
    <location>
        <begin position="111"/>
        <end position="134"/>
    </location>
</feature>
<dbReference type="AlphaFoldDB" id="A0A061BDR8"/>
<protein>
    <submittedName>
        <fullName evidence="2">RHTO0S16e00650g1_1</fullName>
    </submittedName>
</protein>
<feature type="region of interest" description="Disordered" evidence="1">
    <location>
        <begin position="633"/>
        <end position="659"/>
    </location>
</feature>
<sequence length="1088" mass="118195">MQADRRAEGGASRDSDDDLIILEPTSTTPTKEPRRPATTRNGASTRGPTPSIRSYRASTSASSFSRPPRGSEGFSSSPALITDTFSATPSKRLRREKSPAPAKTSLPVGVPRPSTASSSRLSTRSSRVPPTSRPLGSTQTRSPASTQESLLLISEEPPRKREKKRSTTPSPSPPPAPAPSRKRKESLLQPRPATPPRQRSVGPSISPATVRPPRTQTALRPLPVPPPAAFALPGLPLNQKVSRSARSTRHTASTLPAAIFETDFAALDPSSRYNLQHSVLFRLEHLREGPLTVEQGAKKGYGALKGAAGGKAGAKPPTGVPSWAKTVDGKEWQEDLIRRLSSRLLGSSSTSVDNPLTPLVYAADVQALRRVLLGQAGGTECYLLGKEFPCKTVIVVGWVTHQEYQETEGGWIYVVDDGTANLTVKCPAPAPDPFGTYSAPLSPARLIPHIRNDASTSNSKMASTAYVKRKYGDLEERAEEKSAKTVIPLGALVKVTGMVEDSKFTWDDEKRVVASRMDMLPDINALPAHLLLVSRLHRDVYSHGLDLQARLAAIERAEAEERQREWEEGNTLSSSAGSDWGGGASTAGSPDKLQYRPTRPSKLEPEDLTLSNFMVYIRHHLLRHFVRAFANEGDASPSTPLSRTRSASFPTSSPPRSGPVEYSLPFTIADLAANRHLALFATRLVQERAKLAEQKQLEKTRLRQTAVSLASAVVGTAAPKPPRSWVASGPMGGRKGGWRNGGRGAASLLLPPPMASASSSRSRGGETQEERRARRQKEREAKLEDAGPLKGEALEKEVVKVWREAIRTMRANGMIVEFVEGPEDDEDDEKADFELSFIDRKASRNALDDLPDLPSRRSFSRTSPPTQQRSASTVSACPWGDVKLEMSSPKLLPETPRASKRVKREEPSSPAVACPWGDVKLEGIDGDDSVFKTPQPDSVFKTPQPKRIKQSLSPPVKVESPSSPAWNLPPSFQRSSPTSRARRSPSAASDASFATTGSLSDEARPQSFQLVTVASLCPLVLDLLSAAYASNVSSPSVTEEDLRQRMYQDDRWARVALYSEAVSAALSRLATQGQVERHGQGWRPVRRW</sequence>
<feature type="region of interest" description="Disordered" evidence="1">
    <location>
        <begin position="718"/>
        <end position="788"/>
    </location>
</feature>
<reference evidence="2" key="1">
    <citation type="journal article" date="2014" name="Genome Announc.">
        <title>Draft genome sequence of Rhodosporidium toruloides CECT1137, an oleaginous yeast of biotechnological interest.</title>
        <authorList>
            <person name="Morin N."/>
            <person name="Calcas X."/>
            <person name="Devillers H."/>
            <person name="Durrens P."/>
            <person name="Sherman D.J."/>
            <person name="Nicaud J.-M."/>
            <person name="Neuveglise C."/>
        </authorList>
    </citation>
    <scope>NUCLEOTIDE SEQUENCE</scope>
    <source>
        <strain evidence="2">CECT1137</strain>
    </source>
</reference>
<dbReference type="OrthoDB" id="25571at2759"/>
<feature type="compositionally biased region" description="Low complexity" evidence="1">
    <location>
        <begin position="856"/>
        <end position="866"/>
    </location>
</feature>
<dbReference type="InterPro" id="IPR012340">
    <property type="entry name" value="NA-bd_OB-fold"/>
</dbReference>
<accession>A0A061BDR8</accession>
<organism evidence="2">
    <name type="scientific">Rhodotorula toruloides</name>
    <name type="common">Yeast</name>
    <name type="synonym">Rhodosporidium toruloides</name>
    <dbReference type="NCBI Taxonomy" id="5286"/>
    <lineage>
        <taxon>Eukaryota</taxon>
        <taxon>Fungi</taxon>
        <taxon>Dikarya</taxon>
        <taxon>Basidiomycota</taxon>
        <taxon>Pucciniomycotina</taxon>
        <taxon>Microbotryomycetes</taxon>
        <taxon>Sporidiobolales</taxon>
        <taxon>Sporidiobolaceae</taxon>
        <taxon>Rhodotorula</taxon>
    </lineage>
</organism>
<gene>
    <name evidence="2" type="ORF">RHTO0S_16e00650g</name>
</gene>
<feature type="compositionally biased region" description="Gly residues" evidence="1">
    <location>
        <begin position="730"/>
        <end position="744"/>
    </location>
</feature>